<keyword evidence="1" id="KW-1133">Transmembrane helix</keyword>
<evidence type="ECO:0000256" key="1">
    <source>
        <dbReference type="SAM" id="Phobius"/>
    </source>
</evidence>
<name>A0A1F7S2S6_9BACT</name>
<protein>
    <submittedName>
        <fullName evidence="2">Uncharacterized protein</fullName>
    </submittedName>
</protein>
<dbReference type="AlphaFoldDB" id="A0A1F7S2S6"/>
<dbReference type="Proteomes" id="UP000179266">
    <property type="component" value="Unassembled WGS sequence"/>
</dbReference>
<feature type="non-terminal residue" evidence="2">
    <location>
        <position position="103"/>
    </location>
</feature>
<keyword evidence="1" id="KW-0812">Transmembrane</keyword>
<organism evidence="2 3">
    <name type="scientific">Candidatus Schekmanbacteria bacterium RBG_13_48_7</name>
    <dbReference type="NCBI Taxonomy" id="1817878"/>
    <lineage>
        <taxon>Bacteria</taxon>
        <taxon>Candidatus Schekmaniibacteriota</taxon>
    </lineage>
</organism>
<feature type="transmembrane region" description="Helical" evidence="1">
    <location>
        <begin position="20"/>
        <end position="39"/>
    </location>
</feature>
<proteinExistence type="predicted"/>
<keyword evidence="1" id="KW-0472">Membrane</keyword>
<evidence type="ECO:0000313" key="2">
    <source>
        <dbReference type="EMBL" id="OGL48133.1"/>
    </source>
</evidence>
<reference evidence="2 3" key="1">
    <citation type="journal article" date="2016" name="Nat. Commun.">
        <title>Thousands of microbial genomes shed light on interconnected biogeochemical processes in an aquifer system.</title>
        <authorList>
            <person name="Anantharaman K."/>
            <person name="Brown C.T."/>
            <person name="Hug L.A."/>
            <person name="Sharon I."/>
            <person name="Castelle C.J."/>
            <person name="Probst A.J."/>
            <person name="Thomas B.C."/>
            <person name="Singh A."/>
            <person name="Wilkins M.J."/>
            <person name="Karaoz U."/>
            <person name="Brodie E.L."/>
            <person name="Williams K.H."/>
            <person name="Hubbard S.S."/>
            <person name="Banfield J.F."/>
        </authorList>
    </citation>
    <scope>NUCLEOTIDE SEQUENCE [LARGE SCALE GENOMIC DNA]</scope>
</reference>
<feature type="transmembrane region" description="Helical" evidence="1">
    <location>
        <begin position="45"/>
        <end position="68"/>
    </location>
</feature>
<gene>
    <name evidence="2" type="ORF">A2161_02735</name>
</gene>
<sequence length="103" mass="12160">MNDGGERIEWRVHPAMERPLAFILVLIFLLFFCIFVYFYTNSNFLTVVSIVILFVSLQTFFFPTDYILDEEGLEIRKLIGSQKRSWTNFRSFYGTNRGIQIST</sequence>
<dbReference type="EMBL" id="MGDD01000045">
    <property type="protein sequence ID" value="OGL48133.1"/>
    <property type="molecule type" value="Genomic_DNA"/>
</dbReference>
<comment type="caution">
    <text evidence="2">The sequence shown here is derived from an EMBL/GenBank/DDBJ whole genome shotgun (WGS) entry which is preliminary data.</text>
</comment>
<accession>A0A1F7S2S6</accession>
<evidence type="ECO:0000313" key="3">
    <source>
        <dbReference type="Proteomes" id="UP000179266"/>
    </source>
</evidence>